<dbReference type="EMBL" id="CVLB01000001">
    <property type="protein sequence ID" value="CRF33783.1"/>
    <property type="molecule type" value="Genomic_DNA"/>
</dbReference>
<sequence length="864" mass="102596">MCKYKPKDKEELKKLVEDNNIYLGDIDTSLITDMSNLFSKTKRKDYSGIENWNTENVINMESMFNIFHNNTFNQCVNNWNVSKVENMKKMFSGCSKFNQPLDKWDISKVNDMGGMFLACKEFNQDINSWNVSNVTDMSNMFCLCEKFNKPLDKWNVSKVENMKKMFSGCSKFNQPLDKWDISKVNDMGGMFLACKEFNQNINSWNVSNVRNMKEMFFNCYNFNQPLDKWNVSNVENMTVMFAGAYNFNKSLNDWDISNVKYMLSMFNGAGSFNKPLNKWNTAKLENMYSMFYNAIMFNQDLSNWNLDNVSDLAFAFEETPLKKNNKIPIQFIIAEYVTAKNKSSKIEQFEIIKNNVKEAYKSIINYNNKIYTDFRIMLENEFYRELSELKTNNNEVLNFISIEDIENSINYDKKNNQKLNFIDDIIKEKEIKVLTKDKSKIIGIKIIKYIYLEYFNLKKYIYKIQTLDNIINFLDEESFKNCIREIYINSQKDVSVLVCGVYADDNMLIEMYNRENSSLLFMKILALHTDSKFALSLLYNVFARNKKASIKKEAISLLNFIAEKMNLELYELGFKVVYDFGLDKRGEKIIEVNDNKYKISLKNNNAVELFDINNKKELKSIPKYFPENIKEEIKHIRKEIPNILKSQNYNLIKILISGKKYNYKFWKEIFIDNPIMNKYAYSLIWNLYDENMNLKTSFRYLGDGSYTDYDDNNVVMDENCYINLSSVFDLTKEDIAKWKMHLNDYEIFQPINQFPIINIYTSDFNKVIEKLKNIEIVYSSLKAFASRYSMNVIYKFSESIFYFEDFKKDQFIIKIEFQEYVNNGDIVKINISFINSENKTVENRFIYYWLVLMITDLKKEKLFY</sequence>
<dbReference type="Proteomes" id="UP000043763">
    <property type="component" value="Unassembled WGS sequence"/>
</dbReference>
<evidence type="ECO:0000259" key="1">
    <source>
        <dbReference type="Pfam" id="PF13569"/>
    </source>
</evidence>
<evidence type="ECO:0000313" key="3">
    <source>
        <dbReference type="Proteomes" id="UP000043763"/>
    </source>
</evidence>
<name>A0A0G4K8J0_9SPIR</name>
<organism evidence="2 3">
    <name type="scientific">Brachyspira suanatina</name>
    <dbReference type="NCBI Taxonomy" id="381802"/>
    <lineage>
        <taxon>Bacteria</taxon>
        <taxon>Pseudomonadati</taxon>
        <taxon>Spirochaetota</taxon>
        <taxon>Spirochaetia</taxon>
        <taxon>Brachyspirales</taxon>
        <taxon>Brachyspiraceae</taxon>
        <taxon>Brachyspira</taxon>
    </lineage>
</organism>
<dbReference type="AlphaFoldDB" id="A0A0G4K8J0"/>
<proteinExistence type="predicted"/>
<keyword evidence="3" id="KW-1185">Reference proteome</keyword>
<dbReference type="InterPro" id="IPR025406">
    <property type="entry name" value="DUF4132"/>
</dbReference>
<dbReference type="InterPro" id="IPR005046">
    <property type="entry name" value="DUF285"/>
</dbReference>
<dbReference type="OrthoDB" id="304456at2"/>
<gene>
    <name evidence="2" type="ORF">BRSU_1668</name>
</gene>
<accession>A0A0G4K8J0</accession>
<feature type="domain" description="DUF4132" evidence="1">
    <location>
        <begin position="616"/>
        <end position="754"/>
    </location>
</feature>
<evidence type="ECO:0000313" key="2">
    <source>
        <dbReference type="EMBL" id="CRF33783.1"/>
    </source>
</evidence>
<dbReference type="Pfam" id="PF13569">
    <property type="entry name" value="DUF4132"/>
    <property type="match status" value="1"/>
</dbReference>
<protein>
    <recommendedName>
        <fullName evidence="1">DUF4132 domain-containing protein</fullName>
    </recommendedName>
</protein>
<dbReference type="RefSeq" id="WP_048594866.1">
    <property type="nucleotide sequence ID" value="NZ_CVLB01000001.1"/>
</dbReference>
<dbReference type="InterPro" id="IPR011889">
    <property type="entry name" value="Liste_lipo_26"/>
</dbReference>
<dbReference type="NCBIfam" id="TIGR02167">
    <property type="entry name" value="Liste_lipo_26"/>
    <property type="match status" value="5"/>
</dbReference>
<dbReference type="Pfam" id="PF03382">
    <property type="entry name" value="DUF285"/>
    <property type="match status" value="1"/>
</dbReference>
<reference evidence="3" key="1">
    <citation type="submission" date="2015-04" db="EMBL/GenBank/DDBJ databases">
        <authorList>
            <person name="Mushtaq Mamoona"/>
        </authorList>
    </citation>
    <scope>NUCLEOTIDE SEQUENCE [LARGE SCALE GENOMIC DNA]</scope>
    <source>
        <strain evidence="3">AN4859/03</strain>
    </source>
</reference>